<gene>
    <name evidence="2" type="ORF">H0185_22440</name>
</gene>
<sequence length="215" mass="24709">MDLNERTIIKILQNIEKRISHIEEKLNDEQKNYKLHIKHVEKLNLENLSYHLESIDVKEVSGILNIGNTLPEDRSTTSQKQKLRSKQTPKKEDISIIINEKKIPYKFVEREEENKANERNPLSSIFTIGDIHIGTIEDASAVNFGNNFPTDFTSNKKHNQGFGNILGNENDIHDIQSLMEEKDAVDVYHDNQATPDDKWLEMLLKSKEEENSGGG</sequence>
<evidence type="ECO:0000256" key="1">
    <source>
        <dbReference type="SAM" id="MobiDB-lite"/>
    </source>
</evidence>
<comment type="caution">
    <text evidence="2">The sequence shown here is derived from an EMBL/GenBank/DDBJ whole genome shotgun (WGS) entry which is preliminary data.</text>
</comment>
<dbReference type="RefSeq" id="WP_221875743.1">
    <property type="nucleotide sequence ID" value="NZ_JACWFH010000037.1"/>
</dbReference>
<evidence type="ECO:0000313" key="3">
    <source>
        <dbReference type="Proteomes" id="UP000769780"/>
    </source>
</evidence>
<accession>A0ABS7KBU5</accession>
<keyword evidence="3" id="KW-1185">Reference proteome</keyword>
<proteinExistence type="predicted"/>
<feature type="region of interest" description="Disordered" evidence="1">
    <location>
        <begin position="68"/>
        <end position="91"/>
    </location>
</feature>
<dbReference type="Proteomes" id="UP000769780">
    <property type="component" value="Unassembled WGS sequence"/>
</dbReference>
<name>A0ABS7KBU5_9BACI</name>
<dbReference type="EMBL" id="JACWFH010000037">
    <property type="protein sequence ID" value="MBY0099526.1"/>
    <property type="molecule type" value="Genomic_DNA"/>
</dbReference>
<protein>
    <submittedName>
        <fullName evidence="2">Uncharacterized protein</fullName>
    </submittedName>
</protein>
<reference evidence="2 3" key="1">
    <citation type="submission" date="2020-07" db="EMBL/GenBank/DDBJ databases">
        <title>Fungal Genomes of the International Space Station.</title>
        <authorList>
            <person name="Seuylemezian A."/>
            <person name="Singh N.K."/>
            <person name="Wood J."/>
            <person name="Venkateswaran K."/>
        </authorList>
    </citation>
    <scope>NUCLEOTIDE SEQUENCE [LARGE SCALE GENOMIC DNA]</scope>
    <source>
        <strain evidence="2 3">PL-B2</strain>
    </source>
</reference>
<evidence type="ECO:0000313" key="2">
    <source>
        <dbReference type="EMBL" id="MBY0099526.1"/>
    </source>
</evidence>
<organism evidence="2 3">
    <name type="scientific">Mesobacillus maritimus</name>
    <dbReference type="NCBI Taxonomy" id="1643336"/>
    <lineage>
        <taxon>Bacteria</taxon>
        <taxon>Bacillati</taxon>
        <taxon>Bacillota</taxon>
        <taxon>Bacilli</taxon>
        <taxon>Bacillales</taxon>
        <taxon>Bacillaceae</taxon>
        <taxon>Mesobacillus</taxon>
    </lineage>
</organism>